<keyword evidence="4" id="KW-1185">Reference proteome</keyword>
<dbReference type="InterPro" id="IPR025875">
    <property type="entry name" value="Leu-rich_rpt_4"/>
</dbReference>
<dbReference type="Pfam" id="PF12799">
    <property type="entry name" value="LRR_4"/>
    <property type="match status" value="1"/>
</dbReference>
<evidence type="ECO:0000256" key="1">
    <source>
        <dbReference type="ARBA" id="ARBA00022614"/>
    </source>
</evidence>
<dbReference type="SUPFAM" id="SSF52058">
    <property type="entry name" value="L domain-like"/>
    <property type="match status" value="1"/>
</dbReference>
<dbReference type="Proteomes" id="UP000078200">
    <property type="component" value="Unassembled WGS sequence"/>
</dbReference>
<keyword evidence="1" id="KW-0433">Leucine-rich repeat</keyword>
<evidence type="ECO:0000313" key="4">
    <source>
        <dbReference type="Proteomes" id="UP000078200"/>
    </source>
</evidence>
<sequence>MLQTSNDTDSRTFMKTLYLTVCTRSSPPRGQHTSLEFAQYLHINLRHNQLISVKAIKWLPNLKTLDLSFNRLTHIPQFHMDAYKRLQTLNMSNNLVEELTAIAR</sequence>
<evidence type="ECO:0000256" key="2">
    <source>
        <dbReference type="ARBA" id="ARBA00022737"/>
    </source>
</evidence>
<dbReference type="EnsemblMetazoa" id="GAUT022351-RA">
    <property type="protein sequence ID" value="GAUT022351-PA"/>
    <property type="gene ID" value="GAUT022351"/>
</dbReference>
<proteinExistence type="predicted"/>
<dbReference type="AlphaFoldDB" id="A0A1A9V124"/>
<reference evidence="3" key="1">
    <citation type="submission" date="2020-05" db="UniProtKB">
        <authorList>
            <consortium name="EnsemblMetazoa"/>
        </authorList>
    </citation>
    <scope>IDENTIFICATION</scope>
    <source>
        <strain evidence="3">TTRI</strain>
    </source>
</reference>
<dbReference type="PROSITE" id="PS51450">
    <property type="entry name" value="LRR"/>
    <property type="match status" value="1"/>
</dbReference>
<protein>
    <submittedName>
        <fullName evidence="3">Uncharacterized protein</fullName>
    </submittedName>
</protein>
<evidence type="ECO:0000313" key="3">
    <source>
        <dbReference type="EnsemblMetazoa" id="GAUT022351-PA"/>
    </source>
</evidence>
<keyword evidence="2" id="KW-0677">Repeat</keyword>
<dbReference type="Gene3D" id="3.80.10.10">
    <property type="entry name" value="Ribonuclease Inhibitor"/>
    <property type="match status" value="1"/>
</dbReference>
<dbReference type="VEuPathDB" id="VectorBase:GAUT022351"/>
<accession>A0A1A9V124</accession>
<name>A0A1A9V124_GLOAU</name>
<organism evidence="3 4">
    <name type="scientific">Glossina austeni</name>
    <name type="common">Savannah tsetse fly</name>
    <dbReference type="NCBI Taxonomy" id="7395"/>
    <lineage>
        <taxon>Eukaryota</taxon>
        <taxon>Metazoa</taxon>
        <taxon>Ecdysozoa</taxon>
        <taxon>Arthropoda</taxon>
        <taxon>Hexapoda</taxon>
        <taxon>Insecta</taxon>
        <taxon>Pterygota</taxon>
        <taxon>Neoptera</taxon>
        <taxon>Endopterygota</taxon>
        <taxon>Diptera</taxon>
        <taxon>Brachycera</taxon>
        <taxon>Muscomorpha</taxon>
        <taxon>Hippoboscoidea</taxon>
        <taxon>Glossinidae</taxon>
        <taxon>Glossina</taxon>
    </lineage>
</organism>
<dbReference type="InterPro" id="IPR032675">
    <property type="entry name" value="LRR_dom_sf"/>
</dbReference>
<dbReference type="InterPro" id="IPR001611">
    <property type="entry name" value="Leu-rich_rpt"/>
</dbReference>